<feature type="compositionally biased region" description="Low complexity" evidence="5">
    <location>
        <begin position="713"/>
        <end position="724"/>
    </location>
</feature>
<evidence type="ECO:0000256" key="6">
    <source>
        <dbReference type="SAM" id="Phobius"/>
    </source>
</evidence>
<dbReference type="PROSITE" id="PS50835">
    <property type="entry name" value="IG_LIKE"/>
    <property type="match status" value="1"/>
</dbReference>
<keyword evidence="6" id="KW-0812">Transmembrane</keyword>
<evidence type="ECO:0000256" key="7">
    <source>
        <dbReference type="SAM" id="SignalP"/>
    </source>
</evidence>
<dbReference type="InterPro" id="IPR003598">
    <property type="entry name" value="Ig_sub2"/>
</dbReference>
<feature type="chain" id="PRO_5043486100" description="Ig-like domain-containing protein" evidence="7">
    <location>
        <begin position="25"/>
        <end position="855"/>
    </location>
</feature>
<dbReference type="Gene3D" id="2.60.40.10">
    <property type="entry name" value="Immunoglobulins"/>
    <property type="match status" value="1"/>
</dbReference>
<evidence type="ECO:0000256" key="2">
    <source>
        <dbReference type="ARBA" id="ARBA00022729"/>
    </source>
</evidence>
<evidence type="ECO:0000256" key="5">
    <source>
        <dbReference type="SAM" id="MobiDB-lite"/>
    </source>
</evidence>
<feature type="region of interest" description="Disordered" evidence="5">
    <location>
        <begin position="496"/>
        <end position="519"/>
    </location>
</feature>
<feature type="compositionally biased region" description="Low complexity" evidence="5">
    <location>
        <begin position="779"/>
        <end position="806"/>
    </location>
</feature>
<feature type="region of interest" description="Disordered" evidence="5">
    <location>
        <begin position="660"/>
        <end position="855"/>
    </location>
</feature>
<dbReference type="InterPro" id="IPR007110">
    <property type="entry name" value="Ig-like_dom"/>
</dbReference>
<feature type="transmembrane region" description="Helical" evidence="6">
    <location>
        <begin position="387"/>
        <end position="412"/>
    </location>
</feature>
<feature type="compositionally biased region" description="Polar residues" evidence="5">
    <location>
        <begin position="766"/>
        <end position="778"/>
    </location>
</feature>
<dbReference type="InterPro" id="IPR003599">
    <property type="entry name" value="Ig_sub"/>
</dbReference>
<dbReference type="InterPro" id="IPR032675">
    <property type="entry name" value="LRR_dom_sf"/>
</dbReference>
<dbReference type="AlphaFoldDB" id="A0AAW0SSL9"/>
<feature type="compositionally biased region" description="Polar residues" evidence="5">
    <location>
        <begin position="702"/>
        <end position="712"/>
    </location>
</feature>
<dbReference type="EMBL" id="JARAKH010000046">
    <property type="protein sequence ID" value="KAK8378011.1"/>
    <property type="molecule type" value="Genomic_DNA"/>
</dbReference>
<sequence length="855" mass="93993">MERWRWWWWLVVVAVLVSATPALGDWEDCPLGCKCTYASNRKLADCSLAKFTTVPSLLSTEIQELNLNENNIKYLEKDAFKKTGLINLQKLYLRNNQVFSLHQDAFRDLKIMIELDLSNNKIDKLHPDTFTGLEKLRVLDLSLNLLSRLSGVQFPPLPHLRRLNFRENRLVYIHNFAFSNLKILESLRLSGNQLELIQPELFANNTNLKELELHDNLWECDCRLKNLVRWAKRKSLLQKHVACHSPERMSGRSLRDVDEDDLACRPEIEVPQVDIPAAPGQNATLTCLVRGDPLPRVRWVHHGRVLANLSVGRFSGPEQIYLIREEVGSIAEERVTSLMVTHVTEDDLTYYTCVAENIAGLVERNISLVPASVTYPGAVTPPATIDLYLIIGVTVGGALLLLLVCICVCLCVRRRRRRTPKPKVNGAAGATHTRHENVMIVNPVEKPPRRYEKVPQTDLEMTGLGGGGSGGGHRSYDEVDYPPEAAPPNLRTPLATLEEEDDDPPSHNTTMEAVPGPPAPSDYWSHYPDLVDMTRPRATSPPAMPHLSYRSPVGPGEWRYSYAQPSHYPMSTDYYTSGYISPPGGLLTRPGYVTLPRRHRSPSWAGPPSAEVTVPPPAPASECGDVRLPYDPIYDTLGPRTTADGTSRTDLTRAALRAAEAFSRAPQSPPTSPPTPSLPPYYAPLPSHPASAPHAHPKSRLHSSTLPRSTPNLLEGSGLSGLSLPAQDSPATSSHQASPLYSKKQSSIHQSPNTSTSSPFRTSSPFQVNGKNAPSTANTSTDSILDSSTSSNNNNNNSINKNNNNNKGGGGKKVPPKPPPKPAGKRLSTSSIPGDVKKGENGKVFQDEGPDGTEV</sequence>
<dbReference type="PANTHER" id="PTHR24366">
    <property type="entry name" value="IG(IMMUNOGLOBULIN) AND LRR(LEUCINE RICH REPEAT) DOMAINS"/>
    <property type="match status" value="1"/>
</dbReference>
<dbReference type="InterPro" id="IPR000483">
    <property type="entry name" value="Cys-rich_flank_reg_C"/>
</dbReference>
<feature type="compositionally biased region" description="Polar residues" evidence="5">
    <location>
        <begin position="729"/>
        <end position="750"/>
    </location>
</feature>
<protein>
    <recommendedName>
        <fullName evidence="8">Ig-like domain-containing protein</fullName>
    </recommendedName>
</protein>
<evidence type="ECO:0000256" key="3">
    <source>
        <dbReference type="ARBA" id="ARBA00022737"/>
    </source>
</evidence>
<evidence type="ECO:0000256" key="1">
    <source>
        <dbReference type="ARBA" id="ARBA00022614"/>
    </source>
</evidence>
<evidence type="ECO:0000256" key="4">
    <source>
        <dbReference type="ARBA" id="ARBA00023157"/>
    </source>
</evidence>
<accession>A0AAW0SSL9</accession>
<dbReference type="PANTHER" id="PTHR24366:SF163">
    <property type="entry name" value="KEKKON4"/>
    <property type="match status" value="1"/>
</dbReference>
<dbReference type="Proteomes" id="UP001487740">
    <property type="component" value="Unassembled WGS sequence"/>
</dbReference>
<reference evidence="9 10" key="1">
    <citation type="submission" date="2023-03" db="EMBL/GenBank/DDBJ databases">
        <title>High-quality genome of Scylla paramamosain provides insights in environmental adaptation.</title>
        <authorList>
            <person name="Zhang L."/>
        </authorList>
    </citation>
    <scope>NUCLEOTIDE SEQUENCE [LARGE SCALE GENOMIC DNA]</scope>
    <source>
        <strain evidence="9">LZ_2023a</strain>
        <tissue evidence="9">Muscle</tissue>
    </source>
</reference>
<name>A0AAW0SSL9_SCYPA</name>
<keyword evidence="1" id="KW-0433">Leucine-rich repeat</keyword>
<feature type="compositionally biased region" description="Low complexity" evidence="5">
    <location>
        <begin position="751"/>
        <end position="765"/>
    </location>
</feature>
<dbReference type="InterPro" id="IPR036179">
    <property type="entry name" value="Ig-like_dom_sf"/>
</dbReference>
<dbReference type="FunFam" id="3.80.10.10:FF:000082">
    <property type="entry name" value="Leucine-rich repeat-containing 24"/>
    <property type="match status" value="1"/>
</dbReference>
<dbReference type="SMART" id="SM00369">
    <property type="entry name" value="LRR_TYP"/>
    <property type="match status" value="6"/>
</dbReference>
<dbReference type="InterPro" id="IPR013783">
    <property type="entry name" value="Ig-like_fold"/>
</dbReference>
<dbReference type="SUPFAM" id="SSF52058">
    <property type="entry name" value="L domain-like"/>
    <property type="match status" value="1"/>
</dbReference>
<keyword evidence="4" id="KW-1015">Disulfide bond</keyword>
<keyword evidence="6" id="KW-0472">Membrane</keyword>
<keyword evidence="10" id="KW-1185">Reference proteome</keyword>
<dbReference type="SUPFAM" id="SSF48726">
    <property type="entry name" value="Immunoglobulin"/>
    <property type="match status" value="1"/>
</dbReference>
<dbReference type="Pfam" id="PF13927">
    <property type="entry name" value="Ig_3"/>
    <property type="match status" value="1"/>
</dbReference>
<feature type="signal peptide" evidence="7">
    <location>
        <begin position="1"/>
        <end position="24"/>
    </location>
</feature>
<dbReference type="InterPro" id="IPR003591">
    <property type="entry name" value="Leu-rich_rpt_typical-subtyp"/>
</dbReference>
<gene>
    <name evidence="9" type="ORF">O3P69_018736</name>
</gene>
<dbReference type="Pfam" id="PF13855">
    <property type="entry name" value="LRR_8"/>
    <property type="match status" value="2"/>
</dbReference>
<comment type="caution">
    <text evidence="9">The sequence shown here is derived from an EMBL/GenBank/DDBJ whole genome shotgun (WGS) entry which is preliminary data.</text>
</comment>
<keyword evidence="3" id="KW-0677">Repeat</keyword>
<keyword evidence="2 7" id="KW-0732">Signal</keyword>
<evidence type="ECO:0000313" key="9">
    <source>
        <dbReference type="EMBL" id="KAK8378011.1"/>
    </source>
</evidence>
<keyword evidence="6" id="KW-1133">Transmembrane helix</keyword>
<dbReference type="InterPro" id="IPR001611">
    <property type="entry name" value="Leu-rich_rpt"/>
</dbReference>
<feature type="domain" description="Ig-like" evidence="8">
    <location>
        <begin position="266"/>
        <end position="367"/>
    </location>
</feature>
<dbReference type="SMART" id="SM00409">
    <property type="entry name" value="IG"/>
    <property type="match status" value="1"/>
</dbReference>
<evidence type="ECO:0000259" key="8">
    <source>
        <dbReference type="PROSITE" id="PS50835"/>
    </source>
</evidence>
<dbReference type="SMART" id="SM00408">
    <property type="entry name" value="IGc2"/>
    <property type="match status" value="1"/>
</dbReference>
<dbReference type="SMART" id="SM00082">
    <property type="entry name" value="LRRCT"/>
    <property type="match status" value="1"/>
</dbReference>
<dbReference type="PROSITE" id="PS51450">
    <property type="entry name" value="LRR"/>
    <property type="match status" value="1"/>
</dbReference>
<proteinExistence type="predicted"/>
<feature type="region of interest" description="Disordered" evidence="5">
    <location>
        <begin position="598"/>
        <end position="627"/>
    </location>
</feature>
<organism evidence="9 10">
    <name type="scientific">Scylla paramamosain</name>
    <name type="common">Mud crab</name>
    <dbReference type="NCBI Taxonomy" id="85552"/>
    <lineage>
        <taxon>Eukaryota</taxon>
        <taxon>Metazoa</taxon>
        <taxon>Ecdysozoa</taxon>
        <taxon>Arthropoda</taxon>
        <taxon>Crustacea</taxon>
        <taxon>Multicrustacea</taxon>
        <taxon>Malacostraca</taxon>
        <taxon>Eumalacostraca</taxon>
        <taxon>Eucarida</taxon>
        <taxon>Decapoda</taxon>
        <taxon>Pleocyemata</taxon>
        <taxon>Brachyura</taxon>
        <taxon>Eubrachyura</taxon>
        <taxon>Portunoidea</taxon>
        <taxon>Portunidae</taxon>
        <taxon>Portuninae</taxon>
        <taxon>Scylla</taxon>
    </lineage>
</organism>
<feature type="compositionally biased region" description="Pro residues" evidence="5">
    <location>
        <begin position="667"/>
        <end position="687"/>
    </location>
</feature>
<evidence type="ECO:0000313" key="10">
    <source>
        <dbReference type="Proteomes" id="UP001487740"/>
    </source>
</evidence>
<dbReference type="Gene3D" id="3.80.10.10">
    <property type="entry name" value="Ribonuclease Inhibitor"/>
    <property type="match status" value="2"/>
</dbReference>